<feature type="transmembrane region" description="Helical" evidence="12">
    <location>
        <begin position="544"/>
        <end position="565"/>
    </location>
</feature>
<dbReference type="Gene3D" id="1.20.1250.20">
    <property type="entry name" value="MFS general substrate transporter like domains"/>
    <property type="match status" value="1"/>
</dbReference>
<feature type="transmembrane region" description="Helical" evidence="12">
    <location>
        <begin position="31"/>
        <end position="50"/>
    </location>
</feature>
<keyword evidence="6 12" id="KW-0029">Amino-acid transport</keyword>
<feature type="transmembrane region" description="Helical" evidence="12">
    <location>
        <begin position="481"/>
        <end position="503"/>
    </location>
</feature>
<keyword evidence="3 12" id="KW-0813">Transport</keyword>
<evidence type="ECO:0000256" key="4">
    <source>
        <dbReference type="ARBA" id="ARBA00022554"/>
    </source>
</evidence>
<feature type="compositionally biased region" description="Gly residues" evidence="13">
    <location>
        <begin position="1"/>
        <end position="10"/>
    </location>
</feature>
<evidence type="ECO:0000256" key="1">
    <source>
        <dbReference type="ARBA" id="ARBA00004128"/>
    </source>
</evidence>
<proteinExistence type="inferred from homology"/>
<feature type="transmembrane region" description="Helical" evidence="12">
    <location>
        <begin position="273"/>
        <end position="295"/>
    </location>
</feature>
<comment type="caution">
    <text evidence="14">The sequence shown here is derived from an EMBL/GenBank/DDBJ whole genome shotgun (WGS) entry which is preliminary data.</text>
</comment>
<keyword evidence="9 12" id="KW-0472">Membrane</keyword>
<organism evidence="14 15">
    <name type="scientific">Ascosphaera apis ARSEF 7405</name>
    <dbReference type="NCBI Taxonomy" id="392613"/>
    <lineage>
        <taxon>Eukaryota</taxon>
        <taxon>Fungi</taxon>
        <taxon>Dikarya</taxon>
        <taxon>Ascomycota</taxon>
        <taxon>Pezizomycotina</taxon>
        <taxon>Eurotiomycetes</taxon>
        <taxon>Eurotiomycetidae</taxon>
        <taxon>Onygenales</taxon>
        <taxon>Ascosphaeraceae</taxon>
        <taxon>Ascosphaera</taxon>
    </lineage>
</organism>
<dbReference type="GO" id="GO:0032974">
    <property type="term" value="P:amino acid transmembrane export from vacuole"/>
    <property type="evidence" value="ECO:0007669"/>
    <property type="project" value="InterPro"/>
</dbReference>
<dbReference type="InterPro" id="IPR036259">
    <property type="entry name" value="MFS_trans_sf"/>
</dbReference>
<evidence type="ECO:0000313" key="15">
    <source>
        <dbReference type="Proteomes" id="UP000242877"/>
    </source>
</evidence>
<keyword evidence="4 12" id="KW-0926">Vacuole</keyword>
<comment type="function">
    <text evidence="11 12">Vacuolar effluxer which mediate the efflux of amino acids resulting from autophagic degradation. The release of autophagic amino acids allows the maintenance of protein synthesis and viability during nitrogen starvation.</text>
</comment>
<feature type="transmembrane region" description="Helical" evidence="12">
    <location>
        <begin position="182"/>
        <end position="210"/>
    </location>
</feature>
<keyword evidence="7 12" id="KW-1133">Transmembrane helix</keyword>
<comment type="similarity">
    <text evidence="2 12">Belongs to the ATG22 family.</text>
</comment>
<evidence type="ECO:0000256" key="10">
    <source>
        <dbReference type="ARBA" id="ARBA00023180"/>
    </source>
</evidence>
<evidence type="ECO:0000256" key="11">
    <source>
        <dbReference type="ARBA" id="ARBA00024801"/>
    </source>
</evidence>
<feature type="transmembrane region" description="Helical" evidence="12">
    <location>
        <begin position="377"/>
        <end position="400"/>
    </location>
</feature>
<comment type="subcellular location">
    <subcellularLocation>
        <location evidence="1 12">Vacuole membrane</location>
        <topology evidence="1 12">Multi-pass membrane protein</topology>
    </subcellularLocation>
</comment>
<dbReference type="SUPFAM" id="SSF103473">
    <property type="entry name" value="MFS general substrate transporter"/>
    <property type="match status" value="1"/>
</dbReference>
<dbReference type="Pfam" id="PF11700">
    <property type="entry name" value="ATG22"/>
    <property type="match status" value="1"/>
</dbReference>
<evidence type="ECO:0000256" key="7">
    <source>
        <dbReference type="ARBA" id="ARBA00022989"/>
    </source>
</evidence>
<dbReference type="VEuPathDB" id="FungiDB:AAP_05232"/>
<evidence type="ECO:0000256" key="3">
    <source>
        <dbReference type="ARBA" id="ARBA00022448"/>
    </source>
</evidence>
<dbReference type="OrthoDB" id="192733at2759"/>
<evidence type="ECO:0000256" key="9">
    <source>
        <dbReference type="ARBA" id="ARBA00023136"/>
    </source>
</evidence>
<feature type="transmembrane region" description="Helical" evidence="12">
    <location>
        <begin position="445"/>
        <end position="466"/>
    </location>
</feature>
<feature type="region of interest" description="Disordered" evidence="13">
    <location>
        <begin position="1"/>
        <end position="21"/>
    </location>
</feature>
<evidence type="ECO:0000256" key="8">
    <source>
        <dbReference type="ARBA" id="ARBA00023006"/>
    </source>
</evidence>
<dbReference type="PANTHER" id="PTHR23519">
    <property type="entry name" value="AUTOPHAGY-RELATED PROTEIN 22"/>
    <property type="match status" value="1"/>
</dbReference>
<keyword evidence="15" id="KW-1185">Reference proteome</keyword>
<protein>
    <recommendedName>
        <fullName evidence="12">Autophagy-related protein</fullName>
    </recommendedName>
</protein>
<evidence type="ECO:0000256" key="6">
    <source>
        <dbReference type="ARBA" id="ARBA00022970"/>
    </source>
</evidence>
<dbReference type="Proteomes" id="UP000242877">
    <property type="component" value="Unassembled WGS sequence"/>
</dbReference>
<feature type="transmembrane region" description="Helical" evidence="12">
    <location>
        <begin position="126"/>
        <end position="146"/>
    </location>
</feature>
<sequence length="606" mass="65307">MDTETGGGGRRAPRFEGEDTTPTTKLELRGWYTYGVAAEVFAVCGVGSFLPLTLEQLAREHGVLYSDRSLSCTEPRPSVKNASVAATAAVNGTVSAAKYLARAVEDVDPDRCVVQMFGKEVNTASFAMFTFSAAVFFQALTLVSSSSLADHGNNRKRLLAAFGYCGAISSMLFLFVPASAFVFASALVIVGVVCLGCSFVVLNSFLPLLVANHPENIRANSRSTRERSDSELELDARLGDSGATNIGVPGVDQAKAKSEAPDMELSTKISSKGVGLGYVAAVFMQIVSILVLFILSKTSVAKAAKSLPMRIVLFNVGVWWAAGTHLSYKWMRHRPGPPLDHSIKHRGRLASYFALIRTAWGQLWETIKMAAKLRQMVVFLIAWFLLSDSIATVSSTAILFAKNELKMTTVQIALMSITAISSGIAGAFAWPKIASHYGWTSSRTIVVCVVCFEVIPLYGMLAYIPFIKAWGVIGLQKFWEIYPMAVVHGFVLGGLSSYCRSFYGQLIPPGHEAAFYALYAFTDKGSSVIGPAIVGAVVDATGAIRMGFTFLSVLVVLPIPFLCYVKPEQGRADALAMAQRLKSMSHGAGGSESFEEAEGLLSEQRF</sequence>
<evidence type="ECO:0000256" key="12">
    <source>
        <dbReference type="RuleBase" id="RU363073"/>
    </source>
</evidence>
<keyword evidence="10" id="KW-0325">Glycoprotein</keyword>
<feature type="transmembrane region" description="Helical" evidence="12">
    <location>
        <begin position="158"/>
        <end position="176"/>
    </location>
</feature>
<dbReference type="AlphaFoldDB" id="A0A167VT31"/>
<feature type="region of interest" description="Disordered" evidence="13">
    <location>
        <begin position="585"/>
        <end position="606"/>
    </location>
</feature>
<keyword evidence="5 12" id="KW-0812">Transmembrane</keyword>
<dbReference type="InterPro" id="IPR024671">
    <property type="entry name" value="Atg22-like"/>
</dbReference>
<dbReference type="GO" id="GO:0005774">
    <property type="term" value="C:vacuolar membrane"/>
    <property type="evidence" value="ECO:0007669"/>
    <property type="project" value="UniProtKB-SubCell"/>
</dbReference>
<dbReference type="PANTHER" id="PTHR23519:SF3">
    <property type="entry name" value="AUTOPHAGY-RELATED PROTEIN 22-2"/>
    <property type="match status" value="1"/>
</dbReference>
<evidence type="ECO:0000256" key="5">
    <source>
        <dbReference type="ARBA" id="ARBA00022692"/>
    </source>
</evidence>
<dbReference type="InterPro" id="IPR044738">
    <property type="entry name" value="Atg22"/>
</dbReference>
<evidence type="ECO:0000256" key="2">
    <source>
        <dbReference type="ARBA" id="ARBA00006978"/>
    </source>
</evidence>
<feature type="transmembrane region" description="Helical" evidence="12">
    <location>
        <begin position="307"/>
        <end position="328"/>
    </location>
</feature>
<accession>A0A167VT31</accession>
<evidence type="ECO:0000256" key="13">
    <source>
        <dbReference type="SAM" id="MobiDB-lite"/>
    </source>
</evidence>
<gene>
    <name evidence="14" type="ORF">AAP_05232</name>
</gene>
<feature type="transmembrane region" description="Helical" evidence="12">
    <location>
        <begin position="412"/>
        <end position="433"/>
    </location>
</feature>
<reference evidence="14 15" key="1">
    <citation type="journal article" date="2016" name="Genome Biol. Evol.">
        <title>Divergent and convergent evolution of fungal pathogenicity.</title>
        <authorList>
            <person name="Shang Y."/>
            <person name="Xiao G."/>
            <person name="Zheng P."/>
            <person name="Cen K."/>
            <person name="Zhan S."/>
            <person name="Wang C."/>
        </authorList>
    </citation>
    <scope>NUCLEOTIDE SEQUENCE [LARGE SCALE GENOMIC DNA]</scope>
    <source>
        <strain evidence="14 15">ARSEF 7405</strain>
    </source>
</reference>
<dbReference type="CDD" id="cd17483">
    <property type="entry name" value="MFS_Atg22_like"/>
    <property type="match status" value="1"/>
</dbReference>
<dbReference type="GO" id="GO:0006914">
    <property type="term" value="P:autophagy"/>
    <property type="evidence" value="ECO:0007669"/>
    <property type="project" value="UniProtKB-KW"/>
</dbReference>
<evidence type="ECO:0000313" key="14">
    <source>
        <dbReference type="EMBL" id="KZZ87966.1"/>
    </source>
</evidence>
<dbReference type="InterPro" id="IPR050495">
    <property type="entry name" value="ATG22/LtaA_families"/>
</dbReference>
<name>A0A167VT31_9EURO</name>
<keyword evidence="8 12" id="KW-0072">Autophagy</keyword>
<feature type="transmembrane region" description="Helical" evidence="12">
    <location>
        <begin position="515"/>
        <end position="538"/>
    </location>
</feature>
<dbReference type="EMBL" id="AZGZ01000029">
    <property type="protein sequence ID" value="KZZ87966.1"/>
    <property type="molecule type" value="Genomic_DNA"/>
</dbReference>